<protein>
    <submittedName>
        <fullName evidence="2">MarR family transcriptional regulator</fullName>
    </submittedName>
</protein>
<dbReference type="Pfam" id="PF12802">
    <property type="entry name" value="MarR_2"/>
    <property type="match status" value="1"/>
</dbReference>
<comment type="caution">
    <text evidence="2">The sequence shown here is derived from an EMBL/GenBank/DDBJ whole genome shotgun (WGS) entry which is preliminary data.</text>
</comment>
<evidence type="ECO:0000313" key="2">
    <source>
        <dbReference type="EMBL" id="OGG72505.1"/>
    </source>
</evidence>
<dbReference type="InterPro" id="IPR039422">
    <property type="entry name" value="MarR/SlyA-like"/>
</dbReference>
<dbReference type="Proteomes" id="UP000177306">
    <property type="component" value="Unassembled WGS sequence"/>
</dbReference>
<dbReference type="PANTHER" id="PTHR33164:SF102">
    <property type="entry name" value="TRANSCRIPTIONAL REGULATORY PROTEIN"/>
    <property type="match status" value="1"/>
</dbReference>
<dbReference type="AlphaFoldDB" id="A0A1F6EFU3"/>
<evidence type="ECO:0000259" key="1">
    <source>
        <dbReference type="PROSITE" id="PS50995"/>
    </source>
</evidence>
<proteinExistence type="predicted"/>
<dbReference type="InterPro" id="IPR000835">
    <property type="entry name" value="HTH_MarR-typ"/>
</dbReference>
<dbReference type="PROSITE" id="PS50995">
    <property type="entry name" value="HTH_MARR_2"/>
    <property type="match status" value="1"/>
</dbReference>
<dbReference type="Gene3D" id="1.10.10.10">
    <property type="entry name" value="Winged helix-like DNA-binding domain superfamily/Winged helix DNA-binding domain"/>
    <property type="match status" value="1"/>
</dbReference>
<dbReference type="SMART" id="SM00347">
    <property type="entry name" value="HTH_MARR"/>
    <property type="match status" value="1"/>
</dbReference>
<name>A0A1F6EFU3_9BACT</name>
<dbReference type="PANTHER" id="PTHR33164">
    <property type="entry name" value="TRANSCRIPTIONAL REGULATOR, MARR FAMILY"/>
    <property type="match status" value="1"/>
</dbReference>
<feature type="domain" description="HTH marR-type" evidence="1">
    <location>
        <begin position="23"/>
        <end position="154"/>
    </location>
</feature>
<sequence>MLTTRATPTDTQAHQLIAGEISQTCICIKVRQLCRIITRVYEDALRPLDITSSQLTLLGQIAYQNSPISVEIGRALDIEKSTLARNLKRLLALGYMTMDPPAGRRGRGLHLTPQGEEVLKKAWPLWRKANDKVLAALGAGNVTHLNEIVAAAEGLTW</sequence>
<dbReference type="InterPro" id="IPR036390">
    <property type="entry name" value="WH_DNA-bd_sf"/>
</dbReference>
<dbReference type="GO" id="GO:0003700">
    <property type="term" value="F:DNA-binding transcription factor activity"/>
    <property type="evidence" value="ECO:0007669"/>
    <property type="project" value="InterPro"/>
</dbReference>
<gene>
    <name evidence="2" type="ORF">A3A38_04065</name>
</gene>
<organism evidence="2 3">
    <name type="scientific">Candidatus Kaiserbacteria bacterium RIFCSPLOWO2_01_FULL_53_17</name>
    <dbReference type="NCBI Taxonomy" id="1798511"/>
    <lineage>
        <taxon>Bacteria</taxon>
        <taxon>Candidatus Kaiseribacteriota</taxon>
    </lineage>
</organism>
<evidence type="ECO:0000313" key="3">
    <source>
        <dbReference type="Proteomes" id="UP000177306"/>
    </source>
</evidence>
<dbReference type="GO" id="GO:0006950">
    <property type="term" value="P:response to stress"/>
    <property type="evidence" value="ECO:0007669"/>
    <property type="project" value="TreeGrafter"/>
</dbReference>
<reference evidence="2 3" key="1">
    <citation type="journal article" date="2016" name="Nat. Commun.">
        <title>Thousands of microbial genomes shed light on interconnected biogeochemical processes in an aquifer system.</title>
        <authorList>
            <person name="Anantharaman K."/>
            <person name="Brown C.T."/>
            <person name="Hug L.A."/>
            <person name="Sharon I."/>
            <person name="Castelle C.J."/>
            <person name="Probst A.J."/>
            <person name="Thomas B.C."/>
            <person name="Singh A."/>
            <person name="Wilkins M.J."/>
            <person name="Karaoz U."/>
            <person name="Brodie E.L."/>
            <person name="Williams K.H."/>
            <person name="Hubbard S.S."/>
            <person name="Banfield J.F."/>
        </authorList>
    </citation>
    <scope>NUCLEOTIDE SEQUENCE [LARGE SCALE GENOMIC DNA]</scope>
</reference>
<dbReference type="EMBL" id="MFLY01000046">
    <property type="protein sequence ID" value="OGG72505.1"/>
    <property type="molecule type" value="Genomic_DNA"/>
</dbReference>
<accession>A0A1F6EFU3</accession>
<dbReference type="SUPFAM" id="SSF46785">
    <property type="entry name" value="Winged helix' DNA-binding domain"/>
    <property type="match status" value="1"/>
</dbReference>
<dbReference type="InterPro" id="IPR036388">
    <property type="entry name" value="WH-like_DNA-bd_sf"/>
</dbReference>